<comment type="caution">
    <text evidence="1">The sequence shown here is derived from an EMBL/GenBank/DDBJ whole genome shotgun (WGS) entry which is preliminary data.</text>
</comment>
<gene>
    <name evidence="1" type="ORF">K8V81_08785</name>
</gene>
<protein>
    <submittedName>
        <fullName evidence="1">Uncharacterized protein</fullName>
    </submittedName>
</protein>
<accession>A0A921SXN2</accession>
<dbReference type="AlphaFoldDB" id="A0A921SXN2"/>
<dbReference type="Proteomes" id="UP000742460">
    <property type="component" value="Unassembled WGS sequence"/>
</dbReference>
<name>A0A921SXN2_9MICO</name>
<evidence type="ECO:0000313" key="1">
    <source>
        <dbReference type="EMBL" id="HJG91809.1"/>
    </source>
</evidence>
<reference evidence="1" key="2">
    <citation type="submission" date="2021-09" db="EMBL/GenBank/DDBJ databases">
        <authorList>
            <person name="Gilroy R."/>
        </authorList>
    </citation>
    <scope>NUCLEOTIDE SEQUENCE</scope>
    <source>
        <strain evidence="1">ChiGjej5B5-22894</strain>
    </source>
</reference>
<proteinExistence type="predicted"/>
<sequence length="84" mass="8843">MEIIPGQGIPQVPLGADRQAVHAALGVPSVVSGQNEHHNELEGLSVWSMGSLMIEDIDQPGDADEDDEVVEGVSIAAAGYFEDM</sequence>
<evidence type="ECO:0000313" key="2">
    <source>
        <dbReference type="Proteomes" id="UP000742460"/>
    </source>
</evidence>
<dbReference type="EMBL" id="DYUE01000205">
    <property type="protein sequence ID" value="HJG91809.1"/>
    <property type="molecule type" value="Genomic_DNA"/>
</dbReference>
<reference evidence="1" key="1">
    <citation type="journal article" date="2021" name="PeerJ">
        <title>Extensive microbial diversity within the chicken gut microbiome revealed by metagenomics and culture.</title>
        <authorList>
            <person name="Gilroy R."/>
            <person name="Ravi A."/>
            <person name="Getino M."/>
            <person name="Pursley I."/>
            <person name="Horton D.L."/>
            <person name="Alikhan N.F."/>
            <person name="Baker D."/>
            <person name="Gharbi K."/>
            <person name="Hall N."/>
            <person name="Watson M."/>
            <person name="Adriaenssens E.M."/>
            <person name="Foster-Nyarko E."/>
            <person name="Jarju S."/>
            <person name="Secka A."/>
            <person name="Antonio M."/>
            <person name="Oren A."/>
            <person name="Chaudhuri R.R."/>
            <person name="La Ragione R."/>
            <person name="Hildebrand F."/>
            <person name="Pallen M.J."/>
        </authorList>
    </citation>
    <scope>NUCLEOTIDE SEQUENCE</scope>
    <source>
        <strain evidence="1">ChiGjej5B5-22894</strain>
    </source>
</reference>
<organism evidence="1 2">
    <name type="scientific">Brachybacterium massiliense</name>
    <dbReference type="NCBI Taxonomy" id="1755098"/>
    <lineage>
        <taxon>Bacteria</taxon>
        <taxon>Bacillati</taxon>
        <taxon>Actinomycetota</taxon>
        <taxon>Actinomycetes</taxon>
        <taxon>Micrococcales</taxon>
        <taxon>Dermabacteraceae</taxon>
        <taxon>Brachybacterium</taxon>
    </lineage>
</organism>